<reference evidence="2 3" key="1">
    <citation type="submission" date="2016-02" db="EMBL/GenBank/DDBJ databases">
        <authorList>
            <person name="Wen L."/>
            <person name="He K."/>
            <person name="Yang H."/>
        </authorList>
    </citation>
    <scope>NUCLEOTIDE SEQUENCE [LARGE SCALE GENOMIC DNA]</scope>
    <source>
        <strain evidence="2 3">MJR8628A</strain>
    </source>
</reference>
<dbReference type="AlphaFoldDB" id="A0A135YXI0"/>
<dbReference type="InterPro" id="IPR045784">
    <property type="entry name" value="Radical_SAM_N2"/>
</dbReference>
<dbReference type="InterPro" id="IPR058240">
    <property type="entry name" value="rSAM_sf"/>
</dbReference>
<dbReference type="InterPro" id="IPR007197">
    <property type="entry name" value="rSAM"/>
</dbReference>
<dbReference type="InterPro" id="IPR023862">
    <property type="entry name" value="CHP03960_rSAM"/>
</dbReference>
<proteinExistence type="predicted"/>
<dbReference type="STRING" id="1261.HMPREF3195_00392"/>
<dbReference type="PANTHER" id="PTHR42731">
    <property type="entry name" value="SLL1084 PROTEIN"/>
    <property type="match status" value="1"/>
</dbReference>
<dbReference type="InterPro" id="IPR006638">
    <property type="entry name" value="Elp3/MiaA/NifB-like_rSAM"/>
</dbReference>
<dbReference type="GO" id="GO:0003824">
    <property type="term" value="F:catalytic activity"/>
    <property type="evidence" value="ECO:0007669"/>
    <property type="project" value="InterPro"/>
</dbReference>
<dbReference type="SUPFAM" id="SSF102114">
    <property type="entry name" value="Radical SAM enzymes"/>
    <property type="match status" value="1"/>
</dbReference>
<dbReference type="CDD" id="cd01335">
    <property type="entry name" value="Radical_SAM"/>
    <property type="match status" value="1"/>
</dbReference>
<dbReference type="PATRIC" id="fig|1261.5.peg.398"/>
<organism evidence="2 3">
    <name type="scientific">Peptostreptococcus anaerobius</name>
    <dbReference type="NCBI Taxonomy" id="1261"/>
    <lineage>
        <taxon>Bacteria</taxon>
        <taxon>Bacillati</taxon>
        <taxon>Bacillota</taxon>
        <taxon>Clostridia</taxon>
        <taxon>Peptostreptococcales</taxon>
        <taxon>Peptostreptococcaceae</taxon>
        <taxon>Peptostreptococcus</taxon>
    </lineage>
</organism>
<comment type="caution">
    <text evidence="2">The sequence shown here is derived from an EMBL/GenBank/DDBJ whole genome shotgun (WGS) entry which is preliminary data.</text>
</comment>
<name>A0A135YXI0_9FIRM</name>
<gene>
    <name evidence="2" type="ORF">HMPREF3195_00392</name>
</gene>
<dbReference type="Gene3D" id="3.80.30.20">
    <property type="entry name" value="tm_1862 like domain"/>
    <property type="match status" value="1"/>
</dbReference>
<dbReference type="EMBL" id="LSQZ01000014">
    <property type="protein sequence ID" value="KXI14061.1"/>
    <property type="molecule type" value="Genomic_DNA"/>
</dbReference>
<evidence type="ECO:0000313" key="3">
    <source>
        <dbReference type="Proteomes" id="UP000070326"/>
    </source>
</evidence>
<feature type="domain" description="Radical SAM core" evidence="1">
    <location>
        <begin position="266"/>
        <end position="502"/>
    </location>
</feature>
<dbReference type="eggNOG" id="COG1032">
    <property type="taxonomic scope" value="Bacteria"/>
</dbReference>
<dbReference type="Pfam" id="PF04055">
    <property type="entry name" value="Radical_SAM"/>
    <property type="match status" value="1"/>
</dbReference>
<dbReference type="Proteomes" id="UP000070326">
    <property type="component" value="Unassembled WGS sequence"/>
</dbReference>
<dbReference type="NCBIfam" id="TIGR03960">
    <property type="entry name" value="rSAM_fuse_unch"/>
    <property type="match status" value="1"/>
</dbReference>
<protein>
    <submittedName>
        <fullName evidence="2">Radical SAM domain protein</fullName>
    </submittedName>
</protein>
<sequence>MYNYLKHEKVDIKRILKKVEKPARYLGNEFNTIHKNTDVEGMIRYAHCFPDIYEVGMSHLGSHILYNSLNLDDDVYCERVYAPAIDMEEMMRENKIKLFALESRQSIRYFDFVTFSLQYEMCYTNILNMMDLAGIPIFRKDRSKEDPFIMVGGSCAYNVEPIADFVDIVVLGEGEELNREVVRAYKKWMLTDPYERGLTREDFFKEIVEIDGVYIPSFYEFDYYEDGRVRELKKLYDKAPDRPRKRIIENMDLVEYPEKVIVPFIETIHDRIVLELFRGCTRGCRFCQAGMIYRPIREKSLDRLKSIVDNMVKNTGYDEISLSSLSTSDYSHISEIAEYLVEEYADQNIGVSLPSLRLDNFSMDLADKVQQVRKTGLTFAPEAGSQRMRDVINKGVTEQDLRNAVSRAFEMGWKSVKLYFMIGLPTETYEDLDGIRDLAYEVINIYKEINGGIRGKFNVTVSTSTFVPKPFTPFQWHPQDNQQMIRDKQKHLVSVLRHGNIKYNYHDSPTSLMEAVFARGDRRLSQVLYEVFKRGAKFDGWGQHFSLDRWLESMEVAGLDPYFYAYRDSDYDEIFPWDHIDVGVSKEFLIRENELAKKNTITADCRHGCRGCGVNTNDIGRGLC</sequence>
<dbReference type="SFLD" id="SFLDS00029">
    <property type="entry name" value="Radical_SAM"/>
    <property type="match status" value="1"/>
</dbReference>
<dbReference type="Pfam" id="PF19864">
    <property type="entry name" value="Radical_SAM_N2"/>
    <property type="match status" value="1"/>
</dbReference>
<dbReference type="GO" id="GO:0051536">
    <property type="term" value="F:iron-sulfur cluster binding"/>
    <property type="evidence" value="ECO:0007669"/>
    <property type="project" value="InterPro"/>
</dbReference>
<dbReference type="PANTHER" id="PTHR42731:SF1">
    <property type="entry name" value="RADICAL SAM DOMAIN PROTEIN"/>
    <property type="match status" value="1"/>
</dbReference>
<dbReference type="RefSeq" id="WP_061101646.1">
    <property type="nucleotide sequence ID" value="NZ_KQ961791.1"/>
</dbReference>
<dbReference type="InterPro" id="IPR023404">
    <property type="entry name" value="rSAM_horseshoe"/>
</dbReference>
<dbReference type="PROSITE" id="PS51918">
    <property type="entry name" value="RADICAL_SAM"/>
    <property type="match status" value="1"/>
</dbReference>
<dbReference type="SFLD" id="SFLDG01082">
    <property type="entry name" value="B12-binding_domain_containing"/>
    <property type="match status" value="1"/>
</dbReference>
<accession>A0A135YXI0</accession>
<evidence type="ECO:0000259" key="1">
    <source>
        <dbReference type="PROSITE" id="PS51918"/>
    </source>
</evidence>
<evidence type="ECO:0000313" key="2">
    <source>
        <dbReference type="EMBL" id="KXI14061.1"/>
    </source>
</evidence>
<dbReference type="SMART" id="SM00729">
    <property type="entry name" value="Elp3"/>
    <property type="match status" value="1"/>
</dbReference>